<keyword evidence="8" id="KW-0156">Chromatin regulator</keyword>
<dbReference type="PROSITE" id="PS51184">
    <property type="entry name" value="JMJC"/>
    <property type="match status" value="1"/>
</dbReference>
<evidence type="ECO:0000256" key="8">
    <source>
        <dbReference type="ARBA" id="ARBA00022853"/>
    </source>
</evidence>
<evidence type="ECO:0000256" key="7">
    <source>
        <dbReference type="ARBA" id="ARBA00022723"/>
    </source>
</evidence>
<comment type="catalytic activity">
    <reaction evidence="16">
        <text>N(6),N(6)-dimethyl-L-lysyl(36)-[histone H3] + 2 2-oxoglutarate + 2 O2 = L-lysyl(36)-[histone H3] + 2 formaldehyde + 2 succinate + 2 CO2</text>
        <dbReference type="Rhea" id="RHEA:42032"/>
        <dbReference type="Rhea" id="RHEA-COMP:9785"/>
        <dbReference type="Rhea" id="RHEA-COMP:9787"/>
        <dbReference type="ChEBI" id="CHEBI:15379"/>
        <dbReference type="ChEBI" id="CHEBI:16526"/>
        <dbReference type="ChEBI" id="CHEBI:16810"/>
        <dbReference type="ChEBI" id="CHEBI:16842"/>
        <dbReference type="ChEBI" id="CHEBI:29969"/>
        <dbReference type="ChEBI" id="CHEBI:30031"/>
        <dbReference type="ChEBI" id="CHEBI:61976"/>
        <dbReference type="EC" id="1.14.11.27"/>
    </reaction>
</comment>
<feature type="region of interest" description="Disordered" evidence="17">
    <location>
        <begin position="627"/>
        <end position="667"/>
    </location>
</feature>
<name>A0A0C9Z6U7_9AGAM</name>
<dbReference type="InterPro" id="IPR013083">
    <property type="entry name" value="Znf_RING/FYVE/PHD"/>
</dbReference>
<dbReference type="Gene3D" id="3.30.40.10">
    <property type="entry name" value="Zinc/RING finger domain, C3HC4 (zinc finger)"/>
    <property type="match status" value="1"/>
</dbReference>
<dbReference type="AlphaFoldDB" id="A0A0C9Z6U7"/>
<dbReference type="GO" id="GO:0140680">
    <property type="term" value="F:histone H3K36me/H3K36me2 demethylase activity"/>
    <property type="evidence" value="ECO:0007669"/>
    <property type="project" value="UniProtKB-EC"/>
</dbReference>
<dbReference type="HOGENOM" id="CLU_003540_6_1_1"/>
<protein>
    <recommendedName>
        <fullName evidence="6">JmjC domain-containing histone demethylation protein 1</fullName>
        <ecNumber evidence="5">1.14.11.27</ecNumber>
    </recommendedName>
    <alternativeName>
        <fullName evidence="15">[Histone-H3]-lysine-36 demethylase 1</fullName>
    </alternativeName>
</protein>
<evidence type="ECO:0000256" key="12">
    <source>
        <dbReference type="ARBA" id="ARBA00023015"/>
    </source>
</evidence>
<keyword evidence="12" id="KW-0805">Transcription regulation</keyword>
<dbReference type="STRING" id="765257.A0A0C9Z6U7"/>
<dbReference type="SMART" id="SM00558">
    <property type="entry name" value="JmjC"/>
    <property type="match status" value="1"/>
</dbReference>
<evidence type="ECO:0000256" key="1">
    <source>
        <dbReference type="ARBA" id="ARBA00001954"/>
    </source>
</evidence>
<comment type="cofactor">
    <cofactor evidence="1">
        <name>Fe(2+)</name>
        <dbReference type="ChEBI" id="CHEBI:29033"/>
    </cofactor>
</comment>
<comment type="function">
    <text evidence="2">Histone demethylase that specifically demethylates 'Lys-36' of histone H3, thereby playing a central role in histone code.</text>
</comment>
<evidence type="ECO:0000256" key="2">
    <source>
        <dbReference type="ARBA" id="ARBA00003909"/>
    </source>
</evidence>
<evidence type="ECO:0000256" key="16">
    <source>
        <dbReference type="ARBA" id="ARBA00047915"/>
    </source>
</evidence>
<evidence type="ECO:0000256" key="15">
    <source>
        <dbReference type="ARBA" id="ARBA00031083"/>
    </source>
</evidence>
<keyword evidence="20" id="KW-1185">Reference proteome</keyword>
<evidence type="ECO:0000256" key="4">
    <source>
        <dbReference type="ARBA" id="ARBA00008037"/>
    </source>
</evidence>
<dbReference type="InterPro" id="IPR041070">
    <property type="entry name" value="JHD"/>
</dbReference>
<dbReference type="InterPro" id="IPR003347">
    <property type="entry name" value="JmjC_dom"/>
</dbReference>
<keyword evidence="13" id="KW-0804">Transcription</keyword>
<comment type="similarity">
    <text evidence="4">Belongs to the JHDM1 histone demethylase family.</text>
</comment>
<dbReference type="Proteomes" id="UP000054018">
    <property type="component" value="Unassembled WGS sequence"/>
</dbReference>
<evidence type="ECO:0000256" key="5">
    <source>
        <dbReference type="ARBA" id="ARBA00013246"/>
    </source>
</evidence>
<dbReference type="Pfam" id="PF02373">
    <property type="entry name" value="JmjC"/>
    <property type="match status" value="1"/>
</dbReference>
<organism evidence="19 20">
    <name type="scientific">Pisolithus microcarpus 441</name>
    <dbReference type="NCBI Taxonomy" id="765257"/>
    <lineage>
        <taxon>Eukaryota</taxon>
        <taxon>Fungi</taxon>
        <taxon>Dikarya</taxon>
        <taxon>Basidiomycota</taxon>
        <taxon>Agaricomycotina</taxon>
        <taxon>Agaricomycetes</taxon>
        <taxon>Agaricomycetidae</taxon>
        <taxon>Boletales</taxon>
        <taxon>Sclerodermatineae</taxon>
        <taxon>Pisolithaceae</taxon>
        <taxon>Pisolithus</taxon>
    </lineage>
</organism>
<evidence type="ECO:0000256" key="13">
    <source>
        <dbReference type="ARBA" id="ARBA00023163"/>
    </source>
</evidence>
<evidence type="ECO:0000256" key="6">
    <source>
        <dbReference type="ARBA" id="ARBA00015153"/>
    </source>
</evidence>
<reference evidence="20" key="2">
    <citation type="submission" date="2015-01" db="EMBL/GenBank/DDBJ databases">
        <title>Evolutionary Origins and Diversification of the Mycorrhizal Mutualists.</title>
        <authorList>
            <consortium name="DOE Joint Genome Institute"/>
            <consortium name="Mycorrhizal Genomics Consortium"/>
            <person name="Kohler A."/>
            <person name="Kuo A."/>
            <person name="Nagy L.G."/>
            <person name="Floudas D."/>
            <person name="Copeland A."/>
            <person name="Barry K.W."/>
            <person name="Cichocki N."/>
            <person name="Veneault-Fourrey C."/>
            <person name="LaButti K."/>
            <person name="Lindquist E.A."/>
            <person name="Lipzen A."/>
            <person name="Lundell T."/>
            <person name="Morin E."/>
            <person name="Murat C."/>
            <person name="Riley R."/>
            <person name="Ohm R."/>
            <person name="Sun H."/>
            <person name="Tunlid A."/>
            <person name="Henrissat B."/>
            <person name="Grigoriev I.V."/>
            <person name="Hibbett D.S."/>
            <person name="Martin F."/>
        </authorList>
    </citation>
    <scope>NUCLEOTIDE SEQUENCE [LARGE SCALE GENOMIC DNA]</scope>
    <source>
        <strain evidence="20">441</strain>
    </source>
</reference>
<dbReference type="GO" id="GO:0046872">
    <property type="term" value="F:metal ion binding"/>
    <property type="evidence" value="ECO:0007669"/>
    <property type="project" value="UniProtKB-KW"/>
</dbReference>
<feature type="compositionally biased region" description="Basic and acidic residues" evidence="17">
    <location>
        <begin position="31"/>
        <end position="45"/>
    </location>
</feature>
<keyword evidence="14" id="KW-0539">Nucleus</keyword>
<reference evidence="19 20" key="1">
    <citation type="submission" date="2014-04" db="EMBL/GenBank/DDBJ databases">
        <authorList>
            <consortium name="DOE Joint Genome Institute"/>
            <person name="Kuo A."/>
            <person name="Kohler A."/>
            <person name="Costa M.D."/>
            <person name="Nagy L.G."/>
            <person name="Floudas D."/>
            <person name="Copeland A."/>
            <person name="Barry K.W."/>
            <person name="Cichocki N."/>
            <person name="Veneault-Fourrey C."/>
            <person name="LaButti K."/>
            <person name="Lindquist E.A."/>
            <person name="Lipzen A."/>
            <person name="Lundell T."/>
            <person name="Morin E."/>
            <person name="Murat C."/>
            <person name="Sun H."/>
            <person name="Tunlid A."/>
            <person name="Henrissat B."/>
            <person name="Grigoriev I.V."/>
            <person name="Hibbett D.S."/>
            <person name="Martin F."/>
            <person name="Nordberg H.P."/>
            <person name="Cantor M.N."/>
            <person name="Hua S.X."/>
        </authorList>
    </citation>
    <scope>NUCLEOTIDE SEQUENCE [LARGE SCALE GENOMIC DNA]</scope>
    <source>
        <strain evidence="19 20">441</strain>
    </source>
</reference>
<evidence type="ECO:0000256" key="17">
    <source>
        <dbReference type="SAM" id="MobiDB-lite"/>
    </source>
</evidence>
<dbReference type="GO" id="GO:0005634">
    <property type="term" value="C:nucleus"/>
    <property type="evidence" value="ECO:0007669"/>
    <property type="project" value="UniProtKB-SubCell"/>
</dbReference>
<evidence type="ECO:0000256" key="14">
    <source>
        <dbReference type="ARBA" id="ARBA00023242"/>
    </source>
</evidence>
<comment type="subcellular location">
    <subcellularLocation>
        <location evidence="3">Nucleus</location>
    </subcellularLocation>
</comment>
<sequence length="667" mass="75484">MARSKRRTTRSVAQEKKQQEPAPPSEEETCPDCKDHQDSGVDPTTKDSWIRCDACKTWYHWVCAGNGGDPDAIDKWQPCVLEKPSRTITLKPPARKSARKRTQLNYANLNSGVESDPTRWLRVIQSKSIQDDQFKRMNGADVGIEWIENDSDAMREPIIIENPEGLGMKMPSQDCTVTDVANMVGRETPVEVIVLDVASQSTSPGWTLGKWADYYNLEPSARDKIRNVISLEISATTLAEQITPPRLVRELDWVEKFWPSSRKGKGHAYPKVQLYCLMGVASAWTDWHIDFAGSSVYYHILRGCKVFYFIRPTPANLAAYERWSGTELQSNVWLGDMVEEVVKVTLTAGNTMIIPTGWIHAVHTPVDSLVIGGNFLHSYNVATQLKVLEIEKTTHVPKKFRFPMFTKLCWYVGEKYLRDLKAREEFSPRVLESLEALSGYLVSEARTMERGTEAAKRDAKDQVPSDRVKDPSTLARELRWRVRITAGATSDDEDLGRLPKKTMVNGHGIKRKRSPMELPRGPVLFKNFQPKEWDVVSDLLIEEDSRRVPAPYPSDDGWQQQWSHWEDESLGSNTHPMASVERKRNVIVKARRIDGGLERQRIERVFERWAWEDGPVDGDVTMAVATTESVGGMDVDPPEDTPALKQEEEESEEDVKVDDGGAVSVST</sequence>
<dbReference type="EMBL" id="KN833712">
    <property type="protein sequence ID" value="KIK24926.1"/>
    <property type="molecule type" value="Genomic_DNA"/>
</dbReference>
<accession>A0A0C9Z6U7</accession>
<evidence type="ECO:0000313" key="20">
    <source>
        <dbReference type="Proteomes" id="UP000054018"/>
    </source>
</evidence>
<dbReference type="SUPFAM" id="SSF57903">
    <property type="entry name" value="FYVE/PHD zinc finger"/>
    <property type="match status" value="1"/>
</dbReference>
<gene>
    <name evidence="19" type="ORF">PISMIDRAFT_97712</name>
</gene>
<dbReference type="EC" id="1.14.11.27" evidence="5"/>
<dbReference type="Pfam" id="PF17811">
    <property type="entry name" value="JHD"/>
    <property type="match status" value="1"/>
</dbReference>
<keyword evidence="11" id="KW-0408">Iron</keyword>
<keyword evidence="9" id="KW-0223">Dioxygenase</keyword>
<feature type="region of interest" description="Disordered" evidence="17">
    <location>
        <begin position="1"/>
        <end position="45"/>
    </location>
</feature>
<evidence type="ECO:0000256" key="11">
    <source>
        <dbReference type="ARBA" id="ARBA00023004"/>
    </source>
</evidence>
<dbReference type="InterPro" id="IPR011011">
    <property type="entry name" value="Znf_FYVE_PHD"/>
</dbReference>
<feature type="compositionally biased region" description="Acidic residues" evidence="17">
    <location>
        <begin position="647"/>
        <end position="656"/>
    </location>
</feature>
<proteinExistence type="inferred from homology"/>
<keyword evidence="10" id="KW-0560">Oxidoreductase</keyword>
<dbReference type="PANTHER" id="PTHR23123">
    <property type="entry name" value="PHD/F-BOX CONTAINING PROTEIN"/>
    <property type="match status" value="1"/>
</dbReference>
<evidence type="ECO:0000256" key="3">
    <source>
        <dbReference type="ARBA" id="ARBA00004123"/>
    </source>
</evidence>
<dbReference type="OrthoDB" id="5876800at2759"/>
<evidence type="ECO:0000256" key="10">
    <source>
        <dbReference type="ARBA" id="ARBA00023002"/>
    </source>
</evidence>
<keyword evidence="7" id="KW-0479">Metal-binding</keyword>
<dbReference type="InterPro" id="IPR050690">
    <property type="entry name" value="JHDM1_Histone_Demethylase"/>
</dbReference>
<evidence type="ECO:0000256" key="9">
    <source>
        <dbReference type="ARBA" id="ARBA00022964"/>
    </source>
</evidence>
<evidence type="ECO:0000313" key="19">
    <source>
        <dbReference type="EMBL" id="KIK24926.1"/>
    </source>
</evidence>
<evidence type="ECO:0000259" key="18">
    <source>
        <dbReference type="PROSITE" id="PS51184"/>
    </source>
</evidence>
<feature type="domain" description="JmjC" evidence="18">
    <location>
        <begin position="233"/>
        <end position="392"/>
    </location>
</feature>
<dbReference type="Gene3D" id="2.60.120.650">
    <property type="entry name" value="Cupin"/>
    <property type="match status" value="1"/>
</dbReference>
<dbReference type="SUPFAM" id="SSF51197">
    <property type="entry name" value="Clavaminate synthase-like"/>
    <property type="match status" value="1"/>
</dbReference>